<reference evidence="1 2" key="1">
    <citation type="journal article" date="2020" name="Nature">
        <title>Six reference-quality genomes reveal evolution of bat adaptations.</title>
        <authorList>
            <person name="Jebb D."/>
            <person name="Huang Z."/>
            <person name="Pippel M."/>
            <person name="Hughes G.M."/>
            <person name="Lavrichenko K."/>
            <person name="Devanna P."/>
            <person name="Winkler S."/>
            <person name="Jermiin L.S."/>
            <person name="Skirmuntt E.C."/>
            <person name="Katzourakis A."/>
            <person name="Burkitt-Gray L."/>
            <person name="Ray D.A."/>
            <person name="Sullivan K.A.M."/>
            <person name="Roscito J.G."/>
            <person name="Kirilenko B.M."/>
            <person name="Davalos L.M."/>
            <person name="Corthals A.P."/>
            <person name="Power M.L."/>
            <person name="Jones G."/>
            <person name="Ransome R.D."/>
            <person name="Dechmann D.K.N."/>
            <person name="Locatelli A.G."/>
            <person name="Puechmaille S.J."/>
            <person name="Fedrigo O."/>
            <person name="Jarvis E.D."/>
            <person name="Hiller M."/>
            <person name="Vernes S.C."/>
            <person name="Myers E.W."/>
            <person name="Teeling E.C."/>
        </authorList>
    </citation>
    <scope>NUCLEOTIDE SEQUENCE [LARGE SCALE GENOMIC DNA]</scope>
    <source>
        <strain evidence="1">MMolMol1</strain>
        <tissue evidence="1">Muscle</tissue>
    </source>
</reference>
<proteinExistence type="predicted"/>
<evidence type="ECO:0000313" key="2">
    <source>
        <dbReference type="Proteomes" id="UP000550707"/>
    </source>
</evidence>
<organism evidence="1 2">
    <name type="scientific">Molossus molossus</name>
    <name type="common">Pallas' mastiff bat</name>
    <name type="synonym">Vespertilio molossus</name>
    <dbReference type="NCBI Taxonomy" id="27622"/>
    <lineage>
        <taxon>Eukaryota</taxon>
        <taxon>Metazoa</taxon>
        <taxon>Chordata</taxon>
        <taxon>Craniata</taxon>
        <taxon>Vertebrata</taxon>
        <taxon>Euteleostomi</taxon>
        <taxon>Mammalia</taxon>
        <taxon>Eutheria</taxon>
        <taxon>Laurasiatheria</taxon>
        <taxon>Chiroptera</taxon>
        <taxon>Yangochiroptera</taxon>
        <taxon>Molossidae</taxon>
        <taxon>Molossus</taxon>
    </lineage>
</organism>
<comment type="caution">
    <text evidence="1">The sequence shown here is derived from an EMBL/GenBank/DDBJ whole genome shotgun (WGS) entry which is preliminary data.</text>
</comment>
<gene>
    <name evidence="1" type="ORF">HJG59_007883</name>
</gene>
<dbReference type="Proteomes" id="UP000550707">
    <property type="component" value="Unassembled WGS sequence"/>
</dbReference>
<dbReference type="AlphaFoldDB" id="A0A7J8JVQ5"/>
<evidence type="ECO:0000313" key="1">
    <source>
        <dbReference type="EMBL" id="KAF6500848.1"/>
    </source>
</evidence>
<name>A0A7J8JVQ5_MOLMO</name>
<keyword evidence="2" id="KW-1185">Reference proteome</keyword>
<accession>A0A7J8JVQ5</accession>
<dbReference type="InParanoid" id="A0A7J8JVQ5"/>
<dbReference type="EMBL" id="JACASF010000001">
    <property type="protein sequence ID" value="KAF6500848.1"/>
    <property type="molecule type" value="Genomic_DNA"/>
</dbReference>
<sequence>MCVLEKPSPGKRGASCSVLCCVSIVTCVRLQACMRRVHPWGLCSPLPGTWRPSVEFTAGSLALLNTVWCRCVLRISEENATHVVTFSFSVSVWISCSQSHLGFPGGHLDTPRNRGPSTFPIEDIIWLHLPVTSHLRLFSSTQSFIFIPHFESFQITLHFLF</sequence>
<protein>
    <submittedName>
        <fullName evidence="1">Uncharacterized protein</fullName>
    </submittedName>
</protein>